<dbReference type="AlphaFoldDB" id="A0A150MAH7"/>
<dbReference type="Proteomes" id="UP000075683">
    <property type="component" value="Unassembled WGS sequence"/>
</dbReference>
<reference evidence="1 2" key="1">
    <citation type="submission" date="2016-01" db="EMBL/GenBank/DDBJ databases">
        <title>Draft Genome Sequences of Seven Thermophilic Sporeformers Isolated from Foods.</title>
        <authorList>
            <person name="Berendsen E.M."/>
            <person name="Wells-Bennik M.H."/>
            <person name="Krawcyk A.O."/>
            <person name="De Jong A."/>
            <person name="Holsappel S."/>
            <person name="Eijlander R.T."/>
            <person name="Kuipers O.P."/>
        </authorList>
    </citation>
    <scope>NUCLEOTIDE SEQUENCE [LARGE SCALE GENOMIC DNA]</scope>
    <source>
        <strain evidence="1 2">B4135</strain>
    </source>
</reference>
<proteinExistence type="predicted"/>
<gene>
    <name evidence="1" type="ORF">B4135_0567</name>
</gene>
<evidence type="ECO:0000313" key="2">
    <source>
        <dbReference type="Proteomes" id="UP000075683"/>
    </source>
</evidence>
<organism evidence="1 2">
    <name type="scientific">Caldibacillus debilis</name>
    <dbReference type="NCBI Taxonomy" id="301148"/>
    <lineage>
        <taxon>Bacteria</taxon>
        <taxon>Bacillati</taxon>
        <taxon>Bacillota</taxon>
        <taxon>Bacilli</taxon>
        <taxon>Bacillales</taxon>
        <taxon>Bacillaceae</taxon>
        <taxon>Caldibacillus</taxon>
    </lineage>
</organism>
<comment type="caution">
    <text evidence="1">The sequence shown here is derived from an EMBL/GenBank/DDBJ whole genome shotgun (WGS) entry which is preliminary data.</text>
</comment>
<protein>
    <submittedName>
        <fullName evidence="1">Uncharacterized protein</fullName>
    </submittedName>
</protein>
<dbReference type="EMBL" id="LQYT01000021">
    <property type="protein sequence ID" value="KYD21232.1"/>
    <property type="molecule type" value="Genomic_DNA"/>
</dbReference>
<sequence>MNPHSNENFTLYSYCNGCFQAEKGIKGERQKDGSPVTSAEGKG</sequence>
<evidence type="ECO:0000313" key="1">
    <source>
        <dbReference type="EMBL" id="KYD21232.1"/>
    </source>
</evidence>
<name>A0A150MAH7_9BACI</name>
<accession>A0A150MAH7</accession>